<evidence type="ECO:0000313" key="4">
    <source>
        <dbReference type="RefSeq" id="XP_017303141.1"/>
    </source>
</evidence>
<reference evidence="4" key="1">
    <citation type="submission" date="2025-08" db="UniProtKB">
        <authorList>
            <consortium name="RefSeq"/>
        </authorList>
    </citation>
    <scope>IDENTIFICATION</scope>
</reference>
<feature type="region of interest" description="Disordered" evidence="1">
    <location>
        <begin position="459"/>
        <end position="479"/>
    </location>
</feature>
<dbReference type="InterPro" id="IPR028124">
    <property type="entry name" value="SMAP_dom"/>
</dbReference>
<evidence type="ECO:0000313" key="3">
    <source>
        <dbReference type="Proteomes" id="UP000079169"/>
    </source>
</evidence>
<feature type="compositionally biased region" description="Polar residues" evidence="1">
    <location>
        <begin position="152"/>
        <end position="171"/>
    </location>
</feature>
<dbReference type="AlphaFoldDB" id="A0A1S4ELT8"/>
<sequence length="666" mass="74995">MDSLCNYGSDEESAHQSQHRSSYNSANDWQNEQDVNYEPVTMDMSEDSNEEEYYARKYGKYADVAAAASARRRHFDPYEDDVSDAPTSPEPDPPTGSHERDPHANNSPYSQSGSTNRDGSSHNQFNQSGERDRDDSHNQFNQSGARDRDGSSHNQFNQSIRDSSYYHNSAPHSRGANENEALDSRGGEERRGGGGKTQYPSYYERAKRKMNNEEASEEAEEAFGRFDGDDRHFANNGKGDKLYDRERGNGFPPSNVHKSDRHFDRHDRDRCDEDRPRDRSHDREHKSKRGSSRHRDRDRERSRDRSSERDRDRRSSHEKDRRDKDRKHLDKDKDKRRRRDSRSRSKSRDKRDKRDRKSSRRSHRSRSRSHSRSRSRSRSSSKSRSHHSSRHRRGHSSSSRRDRRSREPSIGDLPRPYAPYERKPNKLQILEKLGIELKVPDQPPAPGQPPQVIAVPSSKAVGAHTGPVTSAGASGGATVTPQDLLQKTIAAQVEKIKADTGIELPKYYNPMAINPTKYAEQIQKRRLLWGNKQPSTSSTTGSTSTAPIPTTAAPVTSVAPTDSNAAKTATIWQGATFSGDQDGRMTSKFQRLMGIKNAGATTSSSTSNPAGASSSTAPTASSAPDSIRKQEEMFNSMESQYEAARLATHTHRGLGLGFGTFQYSQR</sequence>
<feature type="region of interest" description="Disordered" evidence="1">
    <location>
        <begin position="67"/>
        <end position="425"/>
    </location>
</feature>
<feature type="region of interest" description="Disordered" evidence="1">
    <location>
        <begin position="1"/>
        <end position="48"/>
    </location>
</feature>
<feature type="compositionally biased region" description="Polar residues" evidence="1">
    <location>
        <begin position="15"/>
        <end position="34"/>
    </location>
</feature>
<dbReference type="STRING" id="121845.A0A1S4ELT8"/>
<feature type="compositionally biased region" description="Basic and acidic residues" evidence="1">
    <location>
        <begin position="222"/>
        <end position="248"/>
    </location>
</feature>
<feature type="compositionally biased region" description="Basic and acidic residues" evidence="1">
    <location>
        <begin position="257"/>
        <end position="285"/>
    </location>
</feature>
<feature type="compositionally biased region" description="Basic and acidic residues" evidence="1">
    <location>
        <begin position="293"/>
        <end position="333"/>
    </location>
</feature>
<feature type="domain" description="Small acidic protein-like" evidence="2">
    <location>
        <begin position="572"/>
        <end position="657"/>
    </location>
</feature>
<dbReference type="KEGG" id="dci:103518000"/>
<evidence type="ECO:0000259" key="2">
    <source>
        <dbReference type="Pfam" id="PF15477"/>
    </source>
</evidence>
<accession>A0A1S4ELT8</accession>
<dbReference type="GeneID" id="103518000"/>
<feature type="region of interest" description="Disordered" evidence="1">
    <location>
        <begin position="531"/>
        <end position="561"/>
    </location>
</feature>
<dbReference type="PANTHER" id="PTHR22426:SF2">
    <property type="entry name" value="ARGININE_SERINE-RICH COILED-COIL PROTEIN 2"/>
    <property type="match status" value="1"/>
</dbReference>
<dbReference type="PaxDb" id="121845-A0A1S4ELT8"/>
<feature type="compositionally biased region" description="Basic and acidic residues" evidence="1">
    <location>
        <begin position="182"/>
        <end position="192"/>
    </location>
</feature>
<name>A0A1S4ELT8_DIACI</name>
<feature type="compositionally biased region" description="Polar residues" evidence="1">
    <location>
        <begin position="104"/>
        <end position="128"/>
    </location>
</feature>
<feature type="compositionally biased region" description="Basic residues" evidence="1">
    <location>
        <begin position="334"/>
        <end position="395"/>
    </location>
</feature>
<evidence type="ECO:0000256" key="1">
    <source>
        <dbReference type="SAM" id="MobiDB-lite"/>
    </source>
</evidence>
<feature type="compositionally biased region" description="Low complexity" evidence="1">
    <location>
        <begin position="599"/>
        <end position="623"/>
    </location>
</feature>
<dbReference type="Proteomes" id="UP000079169">
    <property type="component" value="Unplaced"/>
</dbReference>
<protein>
    <submittedName>
        <fullName evidence="4">Arginine/serine-rich coiled-coil protein 2 isoform X2</fullName>
    </submittedName>
</protein>
<keyword evidence="3" id="KW-1185">Reference proteome</keyword>
<proteinExistence type="predicted"/>
<organism evidence="3 4">
    <name type="scientific">Diaphorina citri</name>
    <name type="common">Asian citrus psyllid</name>
    <dbReference type="NCBI Taxonomy" id="121845"/>
    <lineage>
        <taxon>Eukaryota</taxon>
        <taxon>Metazoa</taxon>
        <taxon>Ecdysozoa</taxon>
        <taxon>Arthropoda</taxon>
        <taxon>Hexapoda</taxon>
        <taxon>Insecta</taxon>
        <taxon>Pterygota</taxon>
        <taxon>Neoptera</taxon>
        <taxon>Paraneoptera</taxon>
        <taxon>Hemiptera</taxon>
        <taxon>Sternorrhyncha</taxon>
        <taxon>Psylloidea</taxon>
        <taxon>Psyllidae</taxon>
        <taxon>Diaphorininae</taxon>
        <taxon>Diaphorina</taxon>
    </lineage>
</organism>
<dbReference type="PANTHER" id="PTHR22426">
    <property type="entry name" value="ARGININE_SERINE-RICH COILED-COIL PROTEIN 2"/>
    <property type="match status" value="1"/>
</dbReference>
<feature type="compositionally biased region" description="Polar residues" evidence="1">
    <location>
        <begin position="467"/>
        <end position="479"/>
    </location>
</feature>
<dbReference type="Pfam" id="PF15477">
    <property type="entry name" value="SMAP"/>
    <property type="match status" value="1"/>
</dbReference>
<feature type="region of interest" description="Disordered" evidence="1">
    <location>
        <begin position="599"/>
        <end position="638"/>
    </location>
</feature>
<gene>
    <name evidence="4" type="primary">LOC103518000</name>
</gene>
<feature type="compositionally biased region" description="Low complexity" evidence="1">
    <location>
        <begin position="534"/>
        <end position="561"/>
    </location>
</feature>
<dbReference type="RefSeq" id="XP_017303141.1">
    <property type="nucleotide sequence ID" value="XM_017447652.2"/>
</dbReference>